<proteinExistence type="predicted"/>
<name>A0A644WTM7_9ZZZZ</name>
<comment type="caution">
    <text evidence="1">The sequence shown here is derived from an EMBL/GenBank/DDBJ whole genome shotgun (WGS) entry which is preliminary data.</text>
</comment>
<accession>A0A644WTM7</accession>
<dbReference type="AlphaFoldDB" id="A0A644WTM7"/>
<gene>
    <name evidence="1" type="ORF">SDC9_53385</name>
</gene>
<sequence length="65" mass="6868">MKNLIFIAAFAAVFALSSCGNDKKEKTTDTDSVTVENKVDTTAGVVTDTTVAEKEVKTTTPPTSK</sequence>
<dbReference type="PROSITE" id="PS51257">
    <property type="entry name" value="PROKAR_LIPOPROTEIN"/>
    <property type="match status" value="1"/>
</dbReference>
<dbReference type="EMBL" id="VSSQ01001298">
    <property type="protein sequence ID" value="MPM07079.1"/>
    <property type="molecule type" value="Genomic_DNA"/>
</dbReference>
<organism evidence="1">
    <name type="scientific">bioreactor metagenome</name>
    <dbReference type="NCBI Taxonomy" id="1076179"/>
    <lineage>
        <taxon>unclassified sequences</taxon>
        <taxon>metagenomes</taxon>
        <taxon>ecological metagenomes</taxon>
    </lineage>
</organism>
<reference evidence="1" key="1">
    <citation type="submission" date="2019-08" db="EMBL/GenBank/DDBJ databases">
        <authorList>
            <person name="Kucharzyk K."/>
            <person name="Murdoch R.W."/>
            <person name="Higgins S."/>
            <person name="Loffler F."/>
        </authorList>
    </citation>
    <scope>NUCLEOTIDE SEQUENCE</scope>
</reference>
<evidence type="ECO:0000313" key="1">
    <source>
        <dbReference type="EMBL" id="MPM07079.1"/>
    </source>
</evidence>
<protein>
    <submittedName>
        <fullName evidence="1">Uncharacterized protein</fullName>
    </submittedName>
</protein>